<dbReference type="EMBL" id="JYFQ01000067">
    <property type="protein sequence ID" value="KKZ13801.1"/>
    <property type="molecule type" value="Genomic_DNA"/>
</dbReference>
<dbReference type="AlphaFoldDB" id="A0A0G8AXB6"/>
<feature type="domain" description="DUF4020" evidence="1">
    <location>
        <begin position="817"/>
        <end position="904"/>
    </location>
</feature>
<dbReference type="Proteomes" id="UP000035037">
    <property type="component" value="Unassembled WGS sequence"/>
</dbReference>
<gene>
    <name evidence="2" type="ORF">TQ37_03385</name>
</gene>
<evidence type="ECO:0000259" key="1">
    <source>
        <dbReference type="Pfam" id="PF13212"/>
    </source>
</evidence>
<protein>
    <recommendedName>
        <fullName evidence="1">DUF4020 domain-containing protein</fullName>
    </recommendedName>
</protein>
<feature type="non-terminal residue" evidence="2">
    <location>
        <position position="956"/>
    </location>
</feature>
<organism evidence="2 3">
    <name type="scientific">Candidatus Synechococcus spongiarum 15L</name>
    <dbReference type="NCBI Taxonomy" id="1608419"/>
    <lineage>
        <taxon>Bacteria</taxon>
        <taxon>Bacillati</taxon>
        <taxon>Cyanobacteriota</taxon>
        <taxon>Cyanophyceae</taxon>
        <taxon>Synechococcales</taxon>
        <taxon>Synechococcaceae</taxon>
        <taxon>Synechococcus</taxon>
    </lineage>
</organism>
<dbReference type="Pfam" id="PF13212">
    <property type="entry name" value="DUF4020"/>
    <property type="match status" value="1"/>
</dbReference>
<dbReference type="InterPro" id="IPR025093">
    <property type="entry name" value="DUF4020"/>
</dbReference>
<accession>A0A0G8AXB6</accession>
<sequence>VGYSHSDTIMTYLTPSLPTADGERRFALVGSKSNDASNDPNRWRRLGIEPVPFPQDNKSDFTRLDTGVKGLADFRQRGVLGWQQEIARIAEAKPPMTDNEDSHTIDHALKSVELTKFFVQAAESPEWIAWLDGRGHLKRLFAEGDLEEQDRILSQRLAYQFVRNHSDELFSVISKHGGRLNQHFWNNVLWKLAVSEENQLQSQTLSRWVHILINHIPINVNKYFLLKLMKHCARAGEFQSLLQVYDAITVRLVWFLPDSEQSRNNSWNHTMRELWERCLKPNFQHIAHTLLERTTMRLEERHSARVAWIPRDNNMMDDDSFSRSAIEPHEQDKYPHRIDPLIDVARDCLEWLAIHEPVTAGAWYNRFINSDSPLLRRLAIHAINTRQDLCPDTKMAWLLAQCNVNKEATHHEIFRMTAQVYPQASDQQRKELIQAVKKYQALEEKSSFNDELSTYHHFNCFDWLHKADPNCSLIKAELENALAKYPKFTPREHSDFTSYCSGFKRVKSPWTAEELLAKPAPEWLPNLLLYQPEPWRSVEYGRIEMLQTVCEAAQSNTAWGLALADAMAAKSEWNSDLWAWVIIAWQKAELDQDSTRRVLSHLSTSELHHNAQDIAGDIASVLNRLIQNIDAAEFTEWLDPLHEIAIAIHPHAVAVEDIPVEDQWLRKAINHASGKLAKFWILSIKRWHKQQTIPPQGLNPEHRRALDAIIEDNGIPGQLGRTILASQLHFLHHVDSAWAEQRLLPLFDAKHEDFSCAWDGYLGRGTLSPQIAELLRDKLIGALQRVIREFTQRRLSSFVNCYTVALSWLIKDGQDIWIGEFFKHANENHEVKHEFTMAIDNHLRNLNKSEQQEWWNVWLKDYWNNRLDGIPCPLENAEIAIMLEEWVIHLQGVFSEAVSMALRMNPVTLEKWSHLLHQIDQSNLIDCHSDDLARFLIHLGQSDHLPSFWKDDLKVL</sequence>
<proteinExistence type="predicted"/>
<comment type="caution">
    <text evidence="2">The sequence shown here is derived from an EMBL/GenBank/DDBJ whole genome shotgun (WGS) entry which is preliminary data.</text>
</comment>
<name>A0A0G8AXB6_9SYNE</name>
<reference evidence="2 3" key="2">
    <citation type="submission" date="2015-05" db="EMBL/GenBank/DDBJ databases">
        <title>Lifestyle Evolution in Cyanobacterial Symbionts of Sponges.</title>
        <authorList>
            <person name="Burgsdorf I."/>
            <person name="Slaby B.M."/>
            <person name="Handley K.M."/>
            <person name="Haber M."/>
            <person name="Blom J."/>
            <person name="Marshall C.W."/>
            <person name="Gilbert J.A."/>
            <person name="Hentschel U."/>
            <person name="Steindler L."/>
        </authorList>
    </citation>
    <scope>NUCLEOTIDE SEQUENCE [LARGE SCALE GENOMIC DNA]</scope>
    <source>
        <strain evidence="2">15L</strain>
    </source>
</reference>
<reference evidence="2 3" key="1">
    <citation type="submission" date="2015-02" db="EMBL/GenBank/DDBJ databases">
        <authorList>
            <person name="Slaby B."/>
            <person name="Hentschel U."/>
        </authorList>
    </citation>
    <scope>NUCLEOTIDE SEQUENCE [LARGE SCALE GENOMIC DNA]</scope>
    <source>
        <strain evidence="2">15L</strain>
    </source>
</reference>
<evidence type="ECO:0000313" key="2">
    <source>
        <dbReference type="EMBL" id="KKZ13801.1"/>
    </source>
</evidence>
<feature type="non-terminal residue" evidence="2">
    <location>
        <position position="1"/>
    </location>
</feature>
<evidence type="ECO:0000313" key="3">
    <source>
        <dbReference type="Proteomes" id="UP000035037"/>
    </source>
</evidence>